<organism evidence="2 3">
    <name type="scientific">Candidatus Gottesmanbacteria bacterium RIFCSPHIGHO2_02_FULL_39_11</name>
    <dbReference type="NCBI Taxonomy" id="1798382"/>
    <lineage>
        <taxon>Bacteria</taxon>
        <taxon>Candidatus Gottesmaniibacteriota</taxon>
    </lineage>
</organism>
<dbReference type="Proteomes" id="UP000176923">
    <property type="component" value="Unassembled WGS sequence"/>
</dbReference>
<keyword evidence="1" id="KW-0472">Membrane</keyword>
<dbReference type="EMBL" id="MFJL01000043">
    <property type="protein sequence ID" value="OGG12650.1"/>
    <property type="molecule type" value="Genomic_DNA"/>
</dbReference>
<dbReference type="AlphaFoldDB" id="A0A1F5ZJK1"/>
<keyword evidence="1" id="KW-1133">Transmembrane helix</keyword>
<accession>A0A1F5ZJK1</accession>
<keyword evidence="1" id="KW-0812">Transmembrane</keyword>
<name>A0A1F5ZJK1_9BACT</name>
<evidence type="ECO:0000313" key="3">
    <source>
        <dbReference type="Proteomes" id="UP000176923"/>
    </source>
</evidence>
<comment type="caution">
    <text evidence="2">The sequence shown here is derived from an EMBL/GenBank/DDBJ whole genome shotgun (WGS) entry which is preliminary data.</text>
</comment>
<feature type="transmembrane region" description="Helical" evidence="1">
    <location>
        <begin position="7"/>
        <end position="25"/>
    </location>
</feature>
<evidence type="ECO:0000313" key="2">
    <source>
        <dbReference type="EMBL" id="OGG12650.1"/>
    </source>
</evidence>
<protein>
    <submittedName>
        <fullName evidence="2">Uncharacterized protein</fullName>
    </submittedName>
</protein>
<evidence type="ECO:0000256" key="1">
    <source>
        <dbReference type="SAM" id="Phobius"/>
    </source>
</evidence>
<dbReference type="STRING" id="1798382.A3D77_03990"/>
<sequence>MQYKIGFLFLSIFFTYIIVTFFPTYTNVRYYLPVYFLLITLFPYVVLDSIQTKWKRVILLSGIAVIFFISSFRTFDPLSKKIYGTLSFGRHNLLKVTSVTDECCGWGRDQLSYNLEFTEMHFILNNIFKDIKPTGKTVFAFHPLLSPNILTRINKNTYMRTIQLSDFTDLQTITYTYNTVRNKPQNIYYIEFPIINNDAELSLYLKNYTIISRKLYEDNGYILPVTLLQLKSSYEKSS</sequence>
<feature type="transmembrane region" description="Helical" evidence="1">
    <location>
        <begin position="57"/>
        <end position="75"/>
    </location>
</feature>
<gene>
    <name evidence="2" type="ORF">A3D77_03990</name>
</gene>
<proteinExistence type="predicted"/>
<feature type="transmembrane region" description="Helical" evidence="1">
    <location>
        <begin position="31"/>
        <end position="50"/>
    </location>
</feature>
<reference evidence="2 3" key="1">
    <citation type="journal article" date="2016" name="Nat. Commun.">
        <title>Thousands of microbial genomes shed light on interconnected biogeochemical processes in an aquifer system.</title>
        <authorList>
            <person name="Anantharaman K."/>
            <person name="Brown C.T."/>
            <person name="Hug L.A."/>
            <person name="Sharon I."/>
            <person name="Castelle C.J."/>
            <person name="Probst A.J."/>
            <person name="Thomas B.C."/>
            <person name="Singh A."/>
            <person name="Wilkins M.J."/>
            <person name="Karaoz U."/>
            <person name="Brodie E.L."/>
            <person name="Williams K.H."/>
            <person name="Hubbard S.S."/>
            <person name="Banfield J.F."/>
        </authorList>
    </citation>
    <scope>NUCLEOTIDE SEQUENCE [LARGE SCALE GENOMIC DNA]</scope>
</reference>